<proteinExistence type="predicted"/>
<sequence>MRNLFVLVTAILIVILSTFPALADRGMPGTTFPEQPGDHLARACEARAANIAAGHGVERSIVAFAIFLGLFFDACLGL</sequence>
<organism evidence="2 3">
    <name type="scientific">Candidatus Segetimicrobium genomatis</name>
    <dbReference type="NCBI Taxonomy" id="2569760"/>
    <lineage>
        <taxon>Bacteria</taxon>
        <taxon>Bacillati</taxon>
        <taxon>Candidatus Sysuimicrobiota</taxon>
        <taxon>Candidatus Sysuimicrobiia</taxon>
        <taxon>Candidatus Sysuimicrobiales</taxon>
        <taxon>Candidatus Segetimicrobiaceae</taxon>
        <taxon>Candidatus Segetimicrobium</taxon>
    </lineage>
</organism>
<dbReference type="Proteomes" id="UP000315217">
    <property type="component" value="Unassembled WGS sequence"/>
</dbReference>
<dbReference type="EMBL" id="VBAI01000156">
    <property type="protein sequence ID" value="TMJ09560.1"/>
    <property type="molecule type" value="Genomic_DNA"/>
</dbReference>
<dbReference type="AlphaFoldDB" id="A0A537LNL1"/>
<name>A0A537LNL1_9BACT</name>
<protein>
    <submittedName>
        <fullName evidence="2">Uncharacterized protein</fullName>
    </submittedName>
</protein>
<evidence type="ECO:0000313" key="3">
    <source>
        <dbReference type="Proteomes" id="UP000315217"/>
    </source>
</evidence>
<feature type="signal peptide" evidence="1">
    <location>
        <begin position="1"/>
        <end position="23"/>
    </location>
</feature>
<accession>A0A537LNL1</accession>
<evidence type="ECO:0000313" key="2">
    <source>
        <dbReference type="EMBL" id="TMJ09560.1"/>
    </source>
</evidence>
<keyword evidence="1" id="KW-0732">Signal</keyword>
<feature type="chain" id="PRO_5022084721" evidence="1">
    <location>
        <begin position="24"/>
        <end position="78"/>
    </location>
</feature>
<evidence type="ECO:0000256" key="1">
    <source>
        <dbReference type="SAM" id="SignalP"/>
    </source>
</evidence>
<comment type="caution">
    <text evidence="2">The sequence shown here is derived from an EMBL/GenBank/DDBJ whole genome shotgun (WGS) entry which is preliminary data.</text>
</comment>
<reference evidence="2 3" key="1">
    <citation type="journal article" date="2019" name="Nat. Microbiol.">
        <title>Mediterranean grassland soil C-N compound turnover is dependent on rainfall and depth, and is mediated by genomically divergent microorganisms.</title>
        <authorList>
            <person name="Diamond S."/>
            <person name="Andeer P.F."/>
            <person name="Li Z."/>
            <person name="Crits-Christoph A."/>
            <person name="Burstein D."/>
            <person name="Anantharaman K."/>
            <person name="Lane K.R."/>
            <person name="Thomas B.C."/>
            <person name="Pan C."/>
            <person name="Northen T.R."/>
            <person name="Banfield J.F."/>
        </authorList>
    </citation>
    <scope>NUCLEOTIDE SEQUENCE [LARGE SCALE GENOMIC DNA]</scope>
    <source>
        <strain evidence="2">NP_1</strain>
    </source>
</reference>
<gene>
    <name evidence="2" type="ORF">E6G98_09175</name>
</gene>